<comment type="caution">
    <text evidence="1">The sequence shown here is derived from an EMBL/GenBank/DDBJ whole genome shotgun (WGS) entry which is preliminary data.</text>
</comment>
<proteinExistence type="predicted"/>
<dbReference type="Proteomes" id="UP001212997">
    <property type="component" value="Unassembled WGS sequence"/>
</dbReference>
<evidence type="ECO:0000313" key="2">
    <source>
        <dbReference type="Proteomes" id="UP001212997"/>
    </source>
</evidence>
<gene>
    <name evidence="1" type="ORF">NLI96_g7664</name>
</gene>
<dbReference type="AlphaFoldDB" id="A0AAD5UYT3"/>
<organism evidence="1 2">
    <name type="scientific">Meripilus lineatus</name>
    <dbReference type="NCBI Taxonomy" id="2056292"/>
    <lineage>
        <taxon>Eukaryota</taxon>
        <taxon>Fungi</taxon>
        <taxon>Dikarya</taxon>
        <taxon>Basidiomycota</taxon>
        <taxon>Agaricomycotina</taxon>
        <taxon>Agaricomycetes</taxon>
        <taxon>Polyporales</taxon>
        <taxon>Meripilaceae</taxon>
        <taxon>Meripilus</taxon>
    </lineage>
</organism>
<accession>A0AAD5UYT3</accession>
<evidence type="ECO:0000313" key="1">
    <source>
        <dbReference type="EMBL" id="KAJ3481439.1"/>
    </source>
</evidence>
<reference evidence="1" key="1">
    <citation type="submission" date="2022-07" db="EMBL/GenBank/DDBJ databases">
        <title>Genome Sequence of Physisporinus lineatus.</title>
        <authorList>
            <person name="Buettner E."/>
        </authorList>
    </citation>
    <scope>NUCLEOTIDE SEQUENCE</scope>
    <source>
        <strain evidence="1">VT162</strain>
    </source>
</reference>
<name>A0AAD5UYT3_9APHY</name>
<dbReference type="EMBL" id="JANAWD010000321">
    <property type="protein sequence ID" value="KAJ3481439.1"/>
    <property type="molecule type" value="Genomic_DNA"/>
</dbReference>
<protein>
    <submittedName>
        <fullName evidence="1">Uncharacterized protein</fullName>
    </submittedName>
</protein>
<sequence>MSSDRSLNSGSITDIRVSPVPTCLFQEDPPSQESTCSQMKCRLSTPATCLKVTEDHRRAIRQRKRGGQNGVSIVSVSTPTYVFEFKFQEF</sequence>
<keyword evidence="2" id="KW-1185">Reference proteome</keyword>